<evidence type="ECO:0000256" key="1">
    <source>
        <dbReference type="ARBA" id="ARBA00006336"/>
    </source>
</evidence>
<keyword evidence="2" id="KW-0378">Hydrolase</keyword>
<organism evidence="4 5">
    <name type="scientific">Lophiotrema nucula</name>
    <dbReference type="NCBI Taxonomy" id="690887"/>
    <lineage>
        <taxon>Eukaryota</taxon>
        <taxon>Fungi</taxon>
        <taxon>Dikarya</taxon>
        <taxon>Ascomycota</taxon>
        <taxon>Pezizomycotina</taxon>
        <taxon>Dothideomycetes</taxon>
        <taxon>Pleosporomycetidae</taxon>
        <taxon>Pleosporales</taxon>
        <taxon>Lophiotremataceae</taxon>
        <taxon>Lophiotrema</taxon>
    </lineage>
</organism>
<dbReference type="Gene3D" id="3.40.50.850">
    <property type="entry name" value="Isochorismatase-like"/>
    <property type="match status" value="1"/>
</dbReference>
<dbReference type="PANTHER" id="PTHR43540">
    <property type="entry name" value="PEROXYUREIDOACRYLATE/UREIDOACRYLATE AMIDOHYDROLASE-RELATED"/>
    <property type="match status" value="1"/>
</dbReference>
<accession>A0A6A5YVB6</accession>
<dbReference type="Proteomes" id="UP000799770">
    <property type="component" value="Unassembled WGS sequence"/>
</dbReference>
<dbReference type="InterPro" id="IPR000868">
    <property type="entry name" value="Isochorismatase-like_dom"/>
</dbReference>
<dbReference type="SUPFAM" id="SSF52499">
    <property type="entry name" value="Isochorismatase-like hydrolases"/>
    <property type="match status" value="1"/>
</dbReference>
<protein>
    <submittedName>
        <fullName evidence="4">Isochorismatase-like protein</fullName>
    </submittedName>
</protein>
<comment type="similarity">
    <text evidence="1">Belongs to the isochorismatase family.</text>
</comment>
<reference evidence="4" key="1">
    <citation type="journal article" date="2020" name="Stud. Mycol.">
        <title>101 Dothideomycetes genomes: a test case for predicting lifestyles and emergence of pathogens.</title>
        <authorList>
            <person name="Haridas S."/>
            <person name="Albert R."/>
            <person name="Binder M."/>
            <person name="Bloem J."/>
            <person name="Labutti K."/>
            <person name="Salamov A."/>
            <person name="Andreopoulos B."/>
            <person name="Baker S."/>
            <person name="Barry K."/>
            <person name="Bills G."/>
            <person name="Bluhm B."/>
            <person name="Cannon C."/>
            <person name="Castanera R."/>
            <person name="Culley D."/>
            <person name="Daum C."/>
            <person name="Ezra D."/>
            <person name="Gonzalez J."/>
            <person name="Henrissat B."/>
            <person name="Kuo A."/>
            <person name="Liang C."/>
            <person name="Lipzen A."/>
            <person name="Lutzoni F."/>
            <person name="Magnuson J."/>
            <person name="Mondo S."/>
            <person name="Nolan M."/>
            <person name="Ohm R."/>
            <person name="Pangilinan J."/>
            <person name="Park H.-J."/>
            <person name="Ramirez L."/>
            <person name="Alfaro M."/>
            <person name="Sun H."/>
            <person name="Tritt A."/>
            <person name="Yoshinaga Y."/>
            <person name="Zwiers L.-H."/>
            <person name="Turgeon B."/>
            <person name="Goodwin S."/>
            <person name="Spatafora J."/>
            <person name="Crous P."/>
            <person name="Grigoriev I."/>
        </authorList>
    </citation>
    <scope>NUCLEOTIDE SEQUENCE</scope>
    <source>
        <strain evidence="4">CBS 627.86</strain>
    </source>
</reference>
<evidence type="ECO:0000259" key="3">
    <source>
        <dbReference type="Pfam" id="PF00857"/>
    </source>
</evidence>
<feature type="domain" description="Isochorismatase-like" evidence="3">
    <location>
        <begin position="24"/>
        <end position="202"/>
    </location>
</feature>
<dbReference type="CDD" id="cd00431">
    <property type="entry name" value="cysteine_hydrolases"/>
    <property type="match status" value="1"/>
</dbReference>
<dbReference type="Pfam" id="PF00857">
    <property type="entry name" value="Isochorismatase"/>
    <property type="match status" value="1"/>
</dbReference>
<dbReference type="EMBL" id="ML977335">
    <property type="protein sequence ID" value="KAF2111065.1"/>
    <property type="molecule type" value="Genomic_DNA"/>
</dbReference>
<sequence>MATSSDFSNPADKSTPGGYTPSQTAFLLLDFHNLFVQQAGGPNARFACETAAKFRTWAKSQGMHVIHCLIDLEGTPFPTCKNPSRFMSISSAMKVAEGGGGEPFVLTQDLGEDEATFTRRPGHVSALKSPGLEEYLQKNGIKSLVLSGLSTSGCVLRTAFAACDAEYVVTVLSDGCADSKQDVHDIVITTLLTNRGYVTSADEFMEEFAKGSG</sequence>
<evidence type="ECO:0000313" key="4">
    <source>
        <dbReference type="EMBL" id="KAF2111065.1"/>
    </source>
</evidence>
<proteinExistence type="inferred from homology"/>
<dbReference type="AlphaFoldDB" id="A0A6A5YVB6"/>
<evidence type="ECO:0000256" key="2">
    <source>
        <dbReference type="ARBA" id="ARBA00022801"/>
    </source>
</evidence>
<gene>
    <name evidence="4" type="ORF">BDV96DRAFT_614869</name>
</gene>
<keyword evidence="5" id="KW-1185">Reference proteome</keyword>
<evidence type="ECO:0000313" key="5">
    <source>
        <dbReference type="Proteomes" id="UP000799770"/>
    </source>
</evidence>
<dbReference type="InterPro" id="IPR036380">
    <property type="entry name" value="Isochorismatase-like_sf"/>
</dbReference>
<dbReference type="PANTHER" id="PTHR43540:SF1">
    <property type="entry name" value="ISOCHORISMATASE HYDROLASE"/>
    <property type="match status" value="1"/>
</dbReference>
<dbReference type="InterPro" id="IPR050272">
    <property type="entry name" value="Isochorismatase-like_hydrls"/>
</dbReference>
<dbReference type="GO" id="GO:0016787">
    <property type="term" value="F:hydrolase activity"/>
    <property type="evidence" value="ECO:0007669"/>
    <property type="project" value="UniProtKB-KW"/>
</dbReference>
<dbReference type="OrthoDB" id="1739143at2759"/>
<name>A0A6A5YVB6_9PLEO</name>